<evidence type="ECO:0000313" key="8">
    <source>
        <dbReference type="Proteomes" id="UP001595685"/>
    </source>
</evidence>
<name>A0ABV7WLM3_9MICO</name>
<dbReference type="Gene3D" id="1.10.357.10">
    <property type="entry name" value="Tetracycline Repressor, domain 2"/>
    <property type="match status" value="1"/>
</dbReference>
<evidence type="ECO:0000256" key="1">
    <source>
        <dbReference type="ARBA" id="ARBA00022491"/>
    </source>
</evidence>
<dbReference type="SUPFAM" id="SSF46689">
    <property type="entry name" value="Homeodomain-like"/>
    <property type="match status" value="1"/>
</dbReference>
<comment type="caution">
    <text evidence="7">The sequence shown here is derived from an EMBL/GenBank/DDBJ whole genome shotgun (WGS) entry which is preliminary data.</text>
</comment>
<dbReference type="Pfam" id="PF00440">
    <property type="entry name" value="TetR_N"/>
    <property type="match status" value="1"/>
</dbReference>
<dbReference type="RefSeq" id="WP_340289308.1">
    <property type="nucleotide sequence ID" value="NZ_JBBEOI010000006.1"/>
</dbReference>
<evidence type="ECO:0000259" key="6">
    <source>
        <dbReference type="PROSITE" id="PS50977"/>
    </source>
</evidence>
<keyword evidence="2" id="KW-0805">Transcription regulation</keyword>
<protein>
    <submittedName>
        <fullName evidence="7">TetR/AcrR family transcriptional regulator</fullName>
    </submittedName>
</protein>
<evidence type="ECO:0000256" key="5">
    <source>
        <dbReference type="PROSITE-ProRule" id="PRU00335"/>
    </source>
</evidence>
<gene>
    <name evidence="7" type="ORF">ACFOLH_18145</name>
</gene>
<dbReference type="InterPro" id="IPR036271">
    <property type="entry name" value="Tet_transcr_reg_TetR-rel_C_sf"/>
</dbReference>
<keyword evidence="1" id="KW-0678">Repressor</keyword>
<dbReference type="InterPro" id="IPR001647">
    <property type="entry name" value="HTH_TetR"/>
</dbReference>
<evidence type="ECO:0000256" key="3">
    <source>
        <dbReference type="ARBA" id="ARBA00023125"/>
    </source>
</evidence>
<organism evidence="7 8">
    <name type="scientific">Aquipuribacter hungaricus</name>
    <dbReference type="NCBI Taxonomy" id="545624"/>
    <lineage>
        <taxon>Bacteria</taxon>
        <taxon>Bacillati</taxon>
        <taxon>Actinomycetota</taxon>
        <taxon>Actinomycetes</taxon>
        <taxon>Micrococcales</taxon>
        <taxon>Intrasporangiaceae</taxon>
        <taxon>Aquipuribacter</taxon>
    </lineage>
</organism>
<proteinExistence type="predicted"/>
<dbReference type="PANTHER" id="PTHR30055:SF228">
    <property type="entry name" value="TRANSCRIPTIONAL REGULATOR-RELATED"/>
    <property type="match status" value="1"/>
</dbReference>
<keyword evidence="8" id="KW-1185">Reference proteome</keyword>
<feature type="DNA-binding region" description="H-T-H motif" evidence="5">
    <location>
        <begin position="52"/>
        <end position="71"/>
    </location>
</feature>
<evidence type="ECO:0000256" key="2">
    <source>
        <dbReference type="ARBA" id="ARBA00023015"/>
    </source>
</evidence>
<reference evidence="8" key="1">
    <citation type="journal article" date="2019" name="Int. J. Syst. Evol. Microbiol.">
        <title>The Global Catalogue of Microorganisms (GCM) 10K type strain sequencing project: providing services to taxonomists for standard genome sequencing and annotation.</title>
        <authorList>
            <consortium name="The Broad Institute Genomics Platform"/>
            <consortium name="The Broad Institute Genome Sequencing Center for Infectious Disease"/>
            <person name="Wu L."/>
            <person name="Ma J."/>
        </authorList>
    </citation>
    <scope>NUCLEOTIDE SEQUENCE [LARGE SCALE GENOMIC DNA]</scope>
    <source>
        <strain evidence="8">NCAIM B.02333</strain>
    </source>
</reference>
<keyword evidence="4" id="KW-0804">Transcription</keyword>
<accession>A0ABV7WLM3</accession>
<dbReference type="PANTHER" id="PTHR30055">
    <property type="entry name" value="HTH-TYPE TRANSCRIPTIONAL REGULATOR RUTR"/>
    <property type="match status" value="1"/>
</dbReference>
<evidence type="ECO:0000256" key="4">
    <source>
        <dbReference type="ARBA" id="ARBA00023163"/>
    </source>
</evidence>
<dbReference type="InterPro" id="IPR009057">
    <property type="entry name" value="Homeodomain-like_sf"/>
</dbReference>
<sequence length="216" mass="23515">MTTLPGSPYERMAVKIVGRGPGDKPSRRERGERLVMDAVVRVLVRDGLDGLSVRRVATEAGVSIGAVQHHFRTKDALLVAAADHVTTQFKTRAEQRTREAMDQQGATAAFLAFCLLLANAADDDVAPSVVWLWYAAKATQQGPVAHAFATGWSETEQFLRRWIEKLFPDREADLEAAHLLAVLDGLAIARAAEPARMPAARADGIVRRHVAQLATS</sequence>
<dbReference type="Proteomes" id="UP001595685">
    <property type="component" value="Unassembled WGS sequence"/>
</dbReference>
<dbReference type="InterPro" id="IPR050109">
    <property type="entry name" value="HTH-type_TetR-like_transc_reg"/>
</dbReference>
<dbReference type="EMBL" id="JBHRWW010000019">
    <property type="protein sequence ID" value="MFC3690272.1"/>
    <property type="molecule type" value="Genomic_DNA"/>
</dbReference>
<feature type="domain" description="HTH tetR-type" evidence="6">
    <location>
        <begin position="29"/>
        <end position="89"/>
    </location>
</feature>
<dbReference type="SUPFAM" id="SSF48498">
    <property type="entry name" value="Tetracyclin repressor-like, C-terminal domain"/>
    <property type="match status" value="1"/>
</dbReference>
<dbReference type="Pfam" id="PF13977">
    <property type="entry name" value="TetR_C_6"/>
    <property type="match status" value="1"/>
</dbReference>
<keyword evidence="3 5" id="KW-0238">DNA-binding</keyword>
<dbReference type="PROSITE" id="PS50977">
    <property type="entry name" value="HTH_TETR_2"/>
    <property type="match status" value="1"/>
</dbReference>
<dbReference type="PRINTS" id="PR00455">
    <property type="entry name" value="HTHTETR"/>
</dbReference>
<dbReference type="InterPro" id="IPR039538">
    <property type="entry name" value="BetI_C"/>
</dbReference>
<evidence type="ECO:0000313" key="7">
    <source>
        <dbReference type="EMBL" id="MFC3690272.1"/>
    </source>
</evidence>